<name>A0A290Q3Y5_9BACT</name>
<proteinExistence type="predicted"/>
<sequence>MSTAEQIKTRRESLGLDPKKMAVSLAMNEPSYWDLEGHDDELSDVAEFSQAIHLSQLLGVRLLALLEENFDYVKSRRLSFQDLHEMILRKISDGELKKDELSWDIDEFLEAPTIGFEYPILFLKLISPEVGFDWREVVAKYEDSELGWPKLE</sequence>
<reference evidence="1 2" key="1">
    <citation type="submission" date="2017-09" db="EMBL/GenBank/DDBJ databases">
        <title>Complete genome sequence of Verrucomicrobial strain HZ-65, isolated from freshwater.</title>
        <authorList>
            <person name="Choi A."/>
        </authorList>
    </citation>
    <scope>NUCLEOTIDE SEQUENCE [LARGE SCALE GENOMIC DNA]</scope>
    <source>
        <strain evidence="1 2">HZ-65</strain>
    </source>
</reference>
<evidence type="ECO:0000313" key="2">
    <source>
        <dbReference type="Proteomes" id="UP000217265"/>
    </source>
</evidence>
<dbReference type="AlphaFoldDB" id="A0A290Q3Y5"/>
<accession>A0A290Q3Y5</accession>
<gene>
    <name evidence="1" type="ORF">CMV30_05100</name>
</gene>
<evidence type="ECO:0008006" key="3">
    <source>
        <dbReference type="Google" id="ProtNLM"/>
    </source>
</evidence>
<keyword evidence="2" id="KW-1185">Reference proteome</keyword>
<dbReference type="EMBL" id="CP023344">
    <property type="protein sequence ID" value="ATC63379.1"/>
    <property type="molecule type" value="Genomic_DNA"/>
</dbReference>
<protein>
    <recommendedName>
        <fullName evidence="3">XRE family transcriptional regulator</fullName>
    </recommendedName>
</protein>
<organism evidence="1 2">
    <name type="scientific">Nibricoccus aquaticus</name>
    <dbReference type="NCBI Taxonomy" id="2576891"/>
    <lineage>
        <taxon>Bacteria</taxon>
        <taxon>Pseudomonadati</taxon>
        <taxon>Verrucomicrobiota</taxon>
        <taxon>Opitutia</taxon>
        <taxon>Opitutales</taxon>
        <taxon>Opitutaceae</taxon>
        <taxon>Nibricoccus</taxon>
    </lineage>
</organism>
<dbReference type="Proteomes" id="UP000217265">
    <property type="component" value="Chromosome"/>
</dbReference>
<dbReference type="KEGG" id="vbh:CMV30_05100"/>
<evidence type="ECO:0000313" key="1">
    <source>
        <dbReference type="EMBL" id="ATC63379.1"/>
    </source>
</evidence>